<comment type="similarity">
    <text evidence="1">Belongs to the sulfur carrier protein TusA family.</text>
</comment>
<evidence type="ECO:0000313" key="3">
    <source>
        <dbReference type="EMBL" id="MCY6369269.1"/>
    </source>
</evidence>
<dbReference type="InterPro" id="IPR001455">
    <property type="entry name" value="TusA-like"/>
</dbReference>
<gene>
    <name evidence="3" type="ORF">OXH55_01245</name>
</gene>
<organism evidence="3 4">
    <name type="scientific">Clostridium ganghwense</name>
    <dbReference type="NCBI Taxonomy" id="312089"/>
    <lineage>
        <taxon>Bacteria</taxon>
        <taxon>Bacillati</taxon>
        <taxon>Bacillota</taxon>
        <taxon>Clostridia</taxon>
        <taxon>Eubacteriales</taxon>
        <taxon>Clostridiaceae</taxon>
        <taxon>Clostridium</taxon>
    </lineage>
</organism>
<dbReference type="CDD" id="cd00291">
    <property type="entry name" value="SirA_YedF_YeeD"/>
    <property type="match status" value="1"/>
</dbReference>
<proteinExistence type="inferred from homology"/>
<sequence>MAVREMDCLSEACPVPLLRAMKELKTMKPGDILILHSDHSCVGISVQEWASKNQYQVEVIEVEDGEWEIYIEKPKQE</sequence>
<dbReference type="PANTHER" id="PTHR33279">
    <property type="entry name" value="SULFUR CARRIER PROTEIN YEDF-RELATED"/>
    <property type="match status" value="1"/>
</dbReference>
<evidence type="ECO:0000256" key="1">
    <source>
        <dbReference type="ARBA" id="ARBA00008984"/>
    </source>
</evidence>
<dbReference type="Gene3D" id="3.30.110.40">
    <property type="entry name" value="TusA-like domain"/>
    <property type="match status" value="1"/>
</dbReference>
<dbReference type="RefSeq" id="WP_268047586.1">
    <property type="nucleotide sequence ID" value="NZ_JAPQES010000001.1"/>
</dbReference>
<evidence type="ECO:0000313" key="4">
    <source>
        <dbReference type="Proteomes" id="UP001079657"/>
    </source>
</evidence>
<dbReference type="EMBL" id="JAPQES010000001">
    <property type="protein sequence ID" value="MCY6369269.1"/>
    <property type="molecule type" value="Genomic_DNA"/>
</dbReference>
<evidence type="ECO:0000259" key="2">
    <source>
        <dbReference type="Pfam" id="PF01206"/>
    </source>
</evidence>
<keyword evidence="4" id="KW-1185">Reference proteome</keyword>
<dbReference type="InterPro" id="IPR036868">
    <property type="entry name" value="TusA-like_sf"/>
</dbReference>
<name>A0ABT4CMP5_9CLOT</name>
<dbReference type="Proteomes" id="UP001079657">
    <property type="component" value="Unassembled WGS sequence"/>
</dbReference>
<dbReference type="PANTHER" id="PTHR33279:SF6">
    <property type="entry name" value="SULFUR CARRIER PROTEIN YEDF-RELATED"/>
    <property type="match status" value="1"/>
</dbReference>
<protein>
    <submittedName>
        <fullName evidence="3">Sulfurtransferase TusA family protein</fullName>
    </submittedName>
</protein>
<comment type="caution">
    <text evidence="3">The sequence shown here is derived from an EMBL/GenBank/DDBJ whole genome shotgun (WGS) entry which is preliminary data.</text>
</comment>
<reference evidence="3" key="1">
    <citation type="submission" date="2022-12" db="EMBL/GenBank/DDBJ databases">
        <authorList>
            <person name="Wang J."/>
        </authorList>
    </citation>
    <scope>NUCLEOTIDE SEQUENCE</scope>
    <source>
        <strain evidence="3">HY-42-06</strain>
    </source>
</reference>
<dbReference type="SUPFAM" id="SSF64307">
    <property type="entry name" value="SirA-like"/>
    <property type="match status" value="1"/>
</dbReference>
<accession>A0ABT4CMP5</accession>
<feature type="domain" description="UPF0033" evidence="2">
    <location>
        <begin position="5"/>
        <end position="73"/>
    </location>
</feature>
<dbReference type="Pfam" id="PF01206">
    <property type="entry name" value="TusA"/>
    <property type="match status" value="1"/>
</dbReference>